<dbReference type="InterPro" id="IPR013766">
    <property type="entry name" value="Thioredoxin_domain"/>
</dbReference>
<dbReference type="EMBL" id="SPSB01000003">
    <property type="protein sequence ID" value="TFV94214.1"/>
    <property type="molecule type" value="Genomic_DNA"/>
</dbReference>
<dbReference type="AlphaFoldDB" id="A0A4Y9QNJ1"/>
<feature type="signal peptide" evidence="1">
    <location>
        <begin position="1"/>
        <end position="20"/>
    </location>
</feature>
<dbReference type="InterPro" id="IPR036249">
    <property type="entry name" value="Thioredoxin-like_sf"/>
</dbReference>
<dbReference type="Pfam" id="PF00578">
    <property type="entry name" value="AhpC-TSA"/>
    <property type="match status" value="1"/>
</dbReference>
<dbReference type="OrthoDB" id="9809746at2"/>
<dbReference type="PROSITE" id="PS51352">
    <property type="entry name" value="THIOREDOXIN_2"/>
    <property type="match status" value="1"/>
</dbReference>
<gene>
    <name evidence="3" type="ORF">E4S40_09245</name>
</gene>
<evidence type="ECO:0000256" key="1">
    <source>
        <dbReference type="SAM" id="SignalP"/>
    </source>
</evidence>
<dbReference type="Proteomes" id="UP000297647">
    <property type="component" value="Unassembled WGS sequence"/>
</dbReference>
<dbReference type="GO" id="GO:0016209">
    <property type="term" value="F:antioxidant activity"/>
    <property type="evidence" value="ECO:0007669"/>
    <property type="project" value="InterPro"/>
</dbReference>
<accession>A0A4Y9QNJ1</accession>
<dbReference type="RefSeq" id="WP_135073332.1">
    <property type="nucleotide sequence ID" value="NZ_SPSB01000003.1"/>
</dbReference>
<proteinExistence type="predicted"/>
<comment type="caution">
    <text evidence="3">The sequence shown here is derived from an EMBL/GenBank/DDBJ whole genome shotgun (WGS) entry which is preliminary data.</text>
</comment>
<feature type="chain" id="PRO_5021506242" evidence="1">
    <location>
        <begin position="21"/>
        <end position="190"/>
    </location>
</feature>
<keyword evidence="1" id="KW-0732">Signal</keyword>
<sequence>MKLKAIFLILFLALGLNSFAQSLEEISLTDAITNKPLSIASLSDQKGLVLLFYDLKCPFAKMYEDRIKNLRSSYSNKGIRFVLVNPNATSADQASLKDYVDSSGINLSFLIDSEKVLSKKLEVSKIPEVFLLTKVEGEIQSVYHGAIDNNPQAEDAVSEKFLERAINQLLRGEMPSPSQVRATGCNVRAF</sequence>
<reference evidence="3 4" key="1">
    <citation type="submission" date="2019-03" db="EMBL/GenBank/DDBJ databases">
        <title>Algoriphagus sp. nov, a new strain isolated from root system soil of mangrove plant Kandelia.</title>
        <authorList>
            <person name="Yin Q."/>
            <person name="Wang K."/>
            <person name="Song Z."/>
        </authorList>
    </citation>
    <scope>NUCLEOTIDE SEQUENCE [LARGE SCALE GENOMIC DNA]</scope>
    <source>
        <strain evidence="3 4">XY-J91</strain>
    </source>
</reference>
<organism evidence="3 4">
    <name type="scientific">Algoriphagus kandeliae</name>
    <dbReference type="NCBI Taxonomy" id="2562278"/>
    <lineage>
        <taxon>Bacteria</taxon>
        <taxon>Pseudomonadati</taxon>
        <taxon>Bacteroidota</taxon>
        <taxon>Cytophagia</taxon>
        <taxon>Cytophagales</taxon>
        <taxon>Cyclobacteriaceae</taxon>
        <taxon>Algoriphagus</taxon>
    </lineage>
</organism>
<dbReference type="SUPFAM" id="SSF52833">
    <property type="entry name" value="Thioredoxin-like"/>
    <property type="match status" value="1"/>
</dbReference>
<feature type="domain" description="Thioredoxin" evidence="2">
    <location>
        <begin position="17"/>
        <end position="167"/>
    </location>
</feature>
<dbReference type="PANTHER" id="PTHR43640">
    <property type="entry name" value="OS07G0260300 PROTEIN"/>
    <property type="match status" value="1"/>
</dbReference>
<protein>
    <submittedName>
        <fullName evidence="3">Redoxin domain-containing protein</fullName>
    </submittedName>
</protein>
<name>A0A4Y9QNJ1_9BACT</name>
<evidence type="ECO:0000313" key="3">
    <source>
        <dbReference type="EMBL" id="TFV94214.1"/>
    </source>
</evidence>
<dbReference type="Gene3D" id="3.40.30.10">
    <property type="entry name" value="Glutaredoxin"/>
    <property type="match status" value="1"/>
</dbReference>
<evidence type="ECO:0000313" key="4">
    <source>
        <dbReference type="Proteomes" id="UP000297647"/>
    </source>
</evidence>
<dbReference type="InterPro" id="IPR047262">
    <property type="entry name" value="PRX-like1"/>
</dbReference>
<evidence type="ECO:0000259" key="2">
    <source>
        <dbReference type="PROSITE" id="PS51352"/>
    </source>
</evidence>
<dbReference type="InterPro" id="IPR000866">
    <property type="entry name" value="AhpC/TSA"/>
</dbReference>
<keyword evidence="4" id="KW-1185">Reference proteome</keyword>
<dbReference type="PANTHER" id="PTHR43640:SF1">
    <property type="entry name" value="THIOREDOXIN-DEPENDENT PEROXIREDOXIN"/>
    <property type="match status" value="1"/>
</dbReference>
<dbReference type="GO" id="GO:0016491">
    <property type="term" value="F:oxidoreductase activity"/>
    <property type="evidence" value="ECO:0007669"/>
    <property type="project" value="InterPro"/>
</dbReference>